<name>A0ABS4S895_9BACI</name>
<evidence type="ECO:0000256" key="6">
    <source>
        <dbReference type="ARBA" id="ARBA00023139"/>
    </source>
</evidence>
<evidence type="ECO:0000259" key="9">
    <source>
        <dbReference type="Pfam" id="PF25198"/>
    </source>
</evidence>
<dbReference type="InterPro" id="IPR038501">
    <property type="entry name" value="Spore_GerAC_C_sf"/>
</dbReference>
<evidence type="ECO:0000256" key="7">
    <source>
        <dbReference type="ARBA" id="ARBA00023288"/>
    </source>
</evidence>
<dbReference type="PANTHER" id="PTHR35789:SF1">
    <property type="entry name" value="SPORE GERMINATION PROTEIN B3"/>
    <property type="match status" value="1"/>
</dbReference>
<reference evidence="10 11" key="1">
    <citation type="submission" date="2021-03" db="EMBL/GenBank/DDBJ databases">
        <title>Genomic Encyclopedia of Type Strains, Phase IV (KMG-IV): sequencing the most valuable type-strain genomes for metagenomic binning, comparative biology and taxonomic classification.</title>
        <authorList>
            <person name="Goeker M."/>
        </authorList>
    </citation>
    <scope>NUCLEOTIDE SEQUENCE [LARGE SCALE GENOMIC DNA]</scope>
    <source>
        <strain evidence="10 11">DSM 25790</strain>
    </source>
</reference>
<evidence type="ECO:0000256" key="4">
    <source>
        <dbReference type="ARBA" id="ARBA00022729"/>
    </source>
</evidence>
<keyword evidence="3" id="KW-0309">Germination</keyword>
<dbReference type="Proteomes" id="UP001519294">
    <property type="component" value="Unassembled WGS sequence"/>
</dbReference>
<proteinExistence type="inferred from homology"/>
<evidence type="ECO:0000313" key="10">
    <source>
        <dbReference type="EMBL" id="MBP2257712.1"/>
    </source>
</evidence>
<dbReference type="Gene3D" id="3.30.300.210">
    <property type="entry name" value="Nutrient germinant receptor protein C, domain 3"/>
    <property type="match status" value="1"/>
</dbReference>
<dbReference type="Pfam" id="PF25198">
    <property type="entry name" value="Spore_GerAC_N"/>
    <property type="match status" value="1"/>
</dbReference>
<gene>
    <name evidence="10" type="ORF">J2Z81_001666</name>
</gene>
<comment type="similarity">
    <text evidence="2">Belongs to the GerABKC lipoprotein family.</text>
</comment>
<keyword evidence="5" id="KW-0472">Membrane</keyword>
<dbReference type="PROSITE" id="PS51257">
    <property type="entry name" value="PROKAR_LIPOPROTEIN"/>
    <property type="match status" value="1"/>
</dbReference>
<keyword evidence="7" id="KW-0449">Lipoprotein</keyword>
<comment type="subcellular location">
    <subcellularLocation>
        <location evidence="1">Membrane</location>
        <topology evidence="1">Lipid-anchor</topology>
    </subcellularLocation>
</comment>
<evidence type="ECO:0000259" key="8">
    <source>
        <dbReference type="Pfam" id="PF05504"/>
    </source>
</evidence>
<dbReference type="Gene3D" id="6.20.190.10">
    <property type="entry name" value="Nutrient germinant receptor protein C, domain 1"/>
    <property type="match status" value="1"/>
</dbReference>
<dbReference type="EMBL" id="JAGIKX010000012">
    <property type="protein sequence ID" value="MBP2257712.1"/>
    <property type="molecule type" value="Genomic_DNA"/>
</dbReference>
<dbReference type="PANTHER" id="PTHR35789">
    <property type="entry name" value="SPORE GERMINATION PROTEIN B3"/>
    <property type="match status" value="1"/>
</dbReference>
<evidence type="ECO:0000256" key="2">
    <source>
        <dbReference type="ARBA" id="ARBA00007886"/>
    </source>
</evidence>
<dbReference type="NCBIfam" id="TIGR02887">
    <property type="entry name" value="spore_ger_x_C"/>
    <property type="match status" value="1"/>
</dbReference>
<dbReference type="RefSeq" id="WP_226371115.1">
    <property type="nucleotide sequence ID" value="NZ_JAGIKX010000012.1"/>
</dbReference>
<sequence length="394" mass="44562">MVKQKLIQITTYFLMVILLTGCWDQINIEEHGFVVGSAIDKANDYSDENMNLSLTNQIVSPAGLGTPAGGGNNKSPFVNVTATGTSIFTINRNMVQEISRAPFYEHVRLLIVSEEVAREPEIFASILDIFIRDQEMRRGIKIMIAKNKAKELLEIKPEPEQLPVRYLDMISDNNYKSIDMIDPVTLGNVHDFLLNNKSYVLPKISLSENEVDYKGAAVFHGLNDNMVAELTAQETKGMNLVKGDVNGGVIKFKVEDHVMTFELEGAKSKIKIDPKDPKNMDISVNVEVEGRLAEMYGSKTLLDPSYLSKIEEKVAKKIEKLANQTIDKAQKEMKLDIFDFDKILKQKHYSIWKRIKKDWEDGENYFANSRIDVSADVQIRETGATNRAKGKRHE</sequence>
<dbReference type="InterPro" id="IPR008844">
    <property type="entry name" value="Spore_GerAC-like"/>
</dbReference>
<evidence type="ECO:0000256" key="3">
    <source>
        <dbReference type="ARBA" id="ARBA00022544"/>
    </source>
</evidence>
<evidence type="ECO:0000256" key="1">
    <source>
        <dbReference type="ARBA" id="ARBA00004635"/>
    </source>
</evidence>
<dbReference type="InterPro" id="IPR046953">
    <property type="entry name" value="Spore_GerAC-like_C"/>
</dbReference>
<keyword evidence="6" id="KW-0564">Palmitate</keyword>
<feature type="domain" description="Spore germination protein N-terminal" evidence="9">
    <location>
        <begin position="24"/>
        <end position="205"/>
    </location>
</feature>
<protein>
    <submittedName>
        <fullName evidence="10">Spore germination protein</fullName>
    </submittedName>
</protein>
<evidence type="ECO:0000313" key="11">
    <source>
        <dbReference type="Proteomes" id="UP001519294"/>
    </source>
</evidence>
<keyword evidence="11" id="KW-1185">Reference proteome</keyword>
<comment type="caution">
    <text evidence="10">The sequence shown here is derived from an EMBL/GenBank/DDBJ whole genome shotgun (WGS) entry which is preliminary data.</text>
</comment>
<dbReference type="Pfam" id="PF05504">
    <property type="entry name" value="Spore_GerAC"/>
    <property type="match status" value="1"/>
</dbReference>
<dbReference type="InterPro" id="IPR057336">
    <property type="entry name" value="GerAC_N"/>
</dbReference>
<evidence type="ECO:0000256" key="5">
    <source>
        <dbReference type="ARBA" id="ARBA00023136"/>
    </source>
</evidence>
<keyword evidence="4" id="KW-0732">Signal</keyword>
<accession>A0ABS4S895</accession>
<organism evidence="10 11">
    <name type="scientific">Virgibacillus alimentarius</name>
    <dbReference type="NCBI Taxonomy" id="698769"/>
    <lineage>
        <taxon>Bacteria</taxon>
        <taxon>Bacillati</taxon>
        <taxon>Bacillota</taxon>
        <taxon>Bacilli</taxon>
        <taxon>Bacillales</taxon>
        <taxon>Bacillaceae</taxon>
        <taxon>Virgibacillus</taxon>
    </lineage>
</organism>
<feature type="domain" description="Spore germination GerAC-like C-terminal" evidence="8">
    <location>
        <begin position="214"/>
        <end position="383"/>
    </location>
</feature>